<name>A0A7Y9E1U3_9PSEU</name>
<dbReference type="EMBL" id="JACCBN010000001">
    <property type="protein sequence ID" value="NYD39362.1"/>
    <property type="molecule type" value="Genomic_DNA"/>
</dbReference>
<dbReference type="EC" id="3.5.2.6" evidence="2"/>
<accession>A0A7Y9E1U3</accession>
<dbReference type="InterPro" id="IPR012338">
    <property type="entry name" value="Beta-lactam/transpept-like"/>
</dbReference>
<sequence length="298" mass="30757">MSLATEATAEIRAVLADAGVRGWVHARMVGDGGAELGVRPDEPVTMASVFKLPVLVALVRAVDAGDLDPRATVTVDPSSRTHGPTGLSVLSDPVTMSLRDLATSMTTVSDNAAADVLLDVLGPARVRTAMAELGLAHTRVERADATFAALAAELGVRDPTAAAARLADPDDPPPPSAYDPVLGSATTARDMTTLLAAVWRDTAASPTGCAFVRRLLGLQVSRARIASGFPFDEVRCSGKTGTLGALRNEVGVVEFPGEAPVAVAVFTLAARPERVLPRVDAAIGEVARLAVTALRLGD</sequence>
<protein>
    <submittedName>
        <fullName evidence="2">Beta-lactamase class A</fullName>
        <ecNumber evidence="2">3.5.2.6</ecNumber>
    </submittedName>
</protein>
<dbReference type="RefSeq" id="WP_179796688.1">
    <property type="nucleotide sequence ID" value="NZ_BAABHP010000001.1"/>
</dbReference>
<dbReference type="PANTHER" id="PTHR35333">
    <property type="entry name" value="BETA-LACTAMASE"/>
    <property type="match status" value="1"/>
</dbReference>
<keyword evidence="2" id="KW-0378">Hydrolase</keyword>
<dbReference type="Pfam" id="PF13354">
    <property type="entry name" value="Beta-lactamase2"/>
    <property type="match status" value="1"/>
</dbReference>
<gene>
    <name evidence="2" type="ORF">BJ983_005464</name>
</gene>
<proteinExistence type="predicted"/>
<dbReference type="Proteomes" id="UP000535890">
    <property type="component" value="Unassembled WGS sequence"/>
</dbReference>
<evidence type="ECO:0000313" key="3">
    <source>
        <dbReference type="Proteomes" id="UP000535890"/>
    </source>
</evidence>
<comment type="caution">
    <text evidence="2">The sequence shown here is derived from an EMBL/GenBank/DDBJ whole genome shotgun (WGS) entry which is preliminary data.</text>
</comment>
<feature type="domain" description="Beta-lactamase class A catalytic" evidence="1">
    <location>
        <begin position="31"/>
        <end position="267"/>
    </location>
</feature>
<keyword evidence="3" id="KW-1185">Reference proteome</keyword>
<dbReference type="PANTHER" id="PTHR35333:SF3">
    <property type="entry name" value="BETA-LACTAMASE-TYPE TRANSPEPTIDASE FOLD CONTAINING PROTEIN"/>
    <property type="match status" value="1"/>
</dbReference>
<dbReference type="GO" id="GO:0030655">
    <property type="term" value="P:beta-lactam antibiotic catabolic process"/>
    <property type="evidence" value="ECO:0007669"/>
    <property type="project" value="InterPro"/>
</dbReference>
<dbReference type="GO" id="GO:0008800">
    <property type="term" value="F:beta-lactamase activity"/>
    <property type="evidence" value="ECO:0007669"/>
    <property type="project" value="UniProtKB-EC"/>
</dbReference>
<evidence type="ECO:0000313" key="2">
    <source>
        <dbReference type="EMBL" id="NYD39362.1"/>
    </source>
</evidence>
<evidence type="ECO:0000259" key="1">
    <source>
        <dbReference type="Pfam" id="PF13354"/>
    </source>
</evidence>
<organism evidence="2 3">
    <name type="scientific">Actinomycetospora corticicola</name>
    <dbReference type="NCBI Taxonomy" id="663602"/>
    <lineage>
        <taxon>Bacteria</taxon>
        <taxon>Bacillati</taxon>
        <taxon>Actinomycetota</taxon>
        <taxon>Actinomycetes</taxon>
        <taxon>Pseudonocardiales</taxon>
        <taxon>Pseudonocardiaceae</taxon>
        <taxon>Actinomycetospora</taxon>
    </lineage>
</organism>
<dbReference type="GO" id="GO:0046677">
    <property type="term" value="P:response to antibiotic"/>
    <property type="evidence" value="ECO:0007669"/>
    <property type="project" value="InterPro"/>
</dbReference>
<reference evidence="2 3" key="1">
    <citation type="submission" date="2020-07" db="EMBL/GenBank/DDBJ databases">
        <title>Sequencing the genomes of 1000 actinobacteria strains.</title>
        <authorList>
            <person name="Klenk H.-P."/>
        </authorList>
    </citation>
    <scope>NUCLEOTIDE SEQUENCE [LARGE SCALE GENOMIC DNA]</scope>
    <source>
        <strain evidence="2 3">DSM 45772</strain>
    </source>
</reference>
<dbReference type="AlphaFoldDB" id="A0A7Y9E1U3"/>
<dbReference type="InterPro" id="IPR045155">
    <property type="entry name" value="Beta-lactam_cat"/>
</dbReference>
<dbReference type="InterPro" id="IPR000871">
    <property type="entry name" value="Beta-lactam_class-A"/>
</dbReference>
<dbReference type="Gene3D" id="3.40.710.10">
    <property type="entry name" value="DD-peptidase/beta-lactamase superfamily"/>
    <property type="match status" value="1"/>
</dbReference>
<dbReference type="SUPFAM" id="SSF56601">
    <property type="entry name" value="beta-lactamase/transpeptidase-like"/>
    <property type="match status" value="1"/>
</dbReference>